<dbReference type="OrthoDB" id="5427526at2759"/>
<accession>W9C9N6</accession>
<sequence length="405" mass="43827">MPSSPRTPLHSRQPSALDFSPSTVSHSRRLSKSSMHTPTTPNHMSRDFSSSVDGVGMSMGMDVLGSSQNGGNGLGNLADELADAWSEDEEGEEDMEEGDLNFQNTVPSSSDNEEEQENNHAVRDSGVDVTSPKKQSGVPNSNLLNLTPPVGGHGRVHALGHARTPSEYDGSDYGGESDLESPAFTPALLARMDMVEGLARRGTESNGSQADGVVQRVIESLRDLGGQSGVEGNTTRLVTTHTALSTHLLHQTRLLQNLSHPLFSPLSAPPTTEFIDSLLPLLDLLNESIPRPTTQSLASITSLHSLTTDLIHTITYLSDTLHMSRQTTVTASRKLKSAKELVAEMRRDEELREEGERWVENGDWDRRLGERECAGVCRGVVGGFEEVCEDWRRRLVASAGGEVGA</sequence>
<evidence type="ECO:0000313" key="2">
    <source>
        <dbReference type="EMBL" id="ESZ91275.1"/>
    </source>
</evidence>
<organism evidence="2 3">
    <name type="scientific">Sclerotinia borealis (strain F-4128)</name>
    <dbReference type="NCBI Taxonomy" id="1432307"/>
    <lineage>
        <taxon>Eukaryota</taxon>
        <taxon>Fungi</taxon>
        <taxon>Dikarya</taxon>
        <taxon>Ascomycota</taxon>
        <taxon>Pezizomycotina</taxon>
        <taxon>Leotiomycetes</taxon>
        <taxon>Helotiales</taxon>
        <taxon>Sclerotiniaceae</taxon>
        <taxon>Sclerotinia</taxon>
    </lineage>
</organism>
<dbReference type="EMBL" id="AYSA01000521">
    <property type="protein sequence ID" value="ESZ91275.1"/>
    <property type="molecule type" value="Genomic_DNA"/>
</dbReference>
<dbReference type="HOGENOM" id="CLU_047851_1_0_1"/>
<name>W9C9N6_SCLBF</name>
<feature type="compositionally biased region" description="Polar residues" evidence="1">
    <location>
        <begin position="32"/>
        <end position="43"/>
    </location>
</feature>
<dbReference type="Proteomes" id="UP000019487">
    <property type="component" value="Unassembled WGS sequence"/>
</dbReference>
<evidence type="ECO:0000313" key="3">
    <source>
        <dbReference type="Proteomes" id="UP000019487"/>
    </source>
</evidence>
<comment type="caution">
    <text evidence="2">The sequence shown here is derived from an EMBL/GenBank/DDBJ whole genome shotgun (WGS) entry which is preliminary data.</text>
</comment>
<reference evidence="2 3" key="1">
    <citation type="journal article" date="2014" name="Genome Announc.">
        <title>Draft genome sequence of Sclerotinia borealis, a psychrophilic plant pathogenic fungus.</title>
        <authorList>
            <person name="Mardanov A.V."/>
            <person name="Beletsky A.V."/>
            <person name="Kadnikov V.V."/>
            <person name="Ignatov A.N."/>
            <person name="Ravin N.V."/>
        </authorList>
    </citation>
    <scope>NUCLEOTIDE SEQUENCE [LARGE SCALE GENOMIC DNA]</scope>
    <source>
        <strain evidence="3">F-4157</strain>
    </source>
</reference>
<feature type="compositionally biased region" description="Polar residues" evidence="1">
    <location>
        <begin position="1"/>
        <end position="25"/>
    </location>
</feature>
<protein>
    <recommendedName>
        <fullName evidence="4">WD domain-containing protein</fullName>
    </recommendedName>
</protein>
<feature type="compositionally biased region" description="Polar residues" evidence="1">
    <location>
        <begin position="132"/>
        <end position="145"/>
    </location>
</feature>
<proteinExistence type="predicted"/>
<keyword evidence="3" id="KW-1185">Reference proteome</keyword>
<evidence type="ECO:0000256" key="1">
    <source>
        <dbReference type="SAM" id="MobiDB-lite"/>
    </source>
</evidence>
<feature type="region of interest" description="Disordered" evidence="1">
    <location>
        <begin position="1"/>
        <end position="53"/>
    </location>
</feature>
<evidence type="ECO:0008006" key="4">
    <source>
        <dbReference type="Google" id="ProtNLM"/>
    </source>
</evidence>
<feature type="region of interest" description="Disordered" evidence="1">
    <location>
        <begin position="85"/>
        <end position="181"/>
    </location>
</feature>
<gene>
    <name evidence="2" type="ORF">SBOR_8342</name>
</gene>
<feature type="compositionally biased region" description="Basic and acidic residues" evidence="1">
    <location>
        <begin position="117"/>
        <end position="126"/>
    </location>
</feature>
<feature type="compositionally biased region" description="Acidic residues" evidence="1">
    <location>
        <begin position="85"/>
        <end position="99"/>
    </location>
</feature>
<dbReference type="AlphaFoldDB" id="W9C9N6"/>